<reference evidence="1" key="1">
    <citation type="submission" date="2014-11" db="EMBL/GenBank/DDBJ databases">
        <authorList>
            <person name="Amaro Gonzalez C."/>
        </authorList>
    </citation>
    <scope>NUCLEOTIDE SEQUENCE</scope>
</reference>
<proteinExistence type="predicted"/>
<reference evidence="1" key="2">
    <citation type="journal article" date="2015" name="Fish Shellfish Immunol.">
        <title>Early steps in the European eel (Anguilla anguilla)-Vibrio vulnificus interaction in the gills: Role of the RtxA13 toxin.</title>
        <authorList>
            <person name="Callol A."/>
            <person name="Pajuelo D."/>
            <person name="Ebbesson L."/>
            <person name="Teles M."/>
            <person name="MacKenzie S."/>
            <person name="Amaro C."/>
        </authorList>
    </citation>
    <scope>NUCLEOTIDE SEQUENCE</scope>
</reference>
<name>A0A0E9XII7_ANGAN</name>
<accession>A0A0E9XII7</accession>
<organism evidence="1">
    <name type="scientific">Anguilla anguilla</name>
    <name type="common">European freshwater eel</name>
    <name type="synonym">Muraena anguilla</name>
    <dbReference type="NCBI Taxonomy" id="7936"/>
    <lineage>
        <taxon>Eukaryota</taxon>
        <taxon>Metazoa</taxon>
        <taxon>Chordata</taxon>
        <taxon>Craniata</taxon>
        <taxon>Vertebrata</taxon>
        <taxon>Euteleostomi</taxon>
        <taxon>Actinopterygii</taxon>
        <taxon>Neopterygii</taxon>
        <taxon>Teleostei</taxon>
        <taxon>Anguilliformes</taxon>
        <taxon>Anguillidae</taxon>
        <taxon>Anguilla</taxon>
    </lineage>
</organism>
<dbReference type="AlphaFoldDB" id="A0A0E9XII7"/>
<dbReference type="EMBL" id="GBXM01006922">
    <property type="protein sequence ID" value="JAI01656.1"/>
    <property type="molecule type" value="Transcribed_RNA"/>
</dbReference>
<evidence type="ECO:0000313" key="1">
    <source>
        <dbReference type="EMBL" id="JAI01656.1"/>
    </source>
</evidence>
<sequence length="47" mass="5465">MDFQKKSIDRNSPVQLVNSITSTQPPSFPLKFQKTLANFFTEYIGYH</sequence>
<protein>
    <submittedName>
        <fullName evidence="1">Uncharacterized protein</fullName>
    </submittedName>
</protein>